<evidence type="ECO:0008006" key="3">
    <source>
        <dbReference type="Google" id="ProtNLM"/>
    </source>
</evidence>
<dbReference type="RefSeq" id="WP_066265924.1">
    <property type="nucleotide sequence ID" value="NZ_JARMAB010000006.1"/>
</dbReference>
<gene>
    <name evidence="1" type="ORF">P4T90_04625</name>
</gene>
<sequence length="63" mass="7181">MRCDICGNKGMVNGVYCKCGHGIYLAIENGDYHGDSEYEKMLADTYIRYEKLFNGLGEYQQCV</sequence>
<keyword evidence="2" id="KW-1185">Reference proteome</keyword>
<name>A0ABU6MD63_9BACI</name>
<comment type="caution">
    <text evidence="1">The sequence shown here is derived from an EMBL/GenBank/DDBJ whole genome shotgun (WGS) entry which is preliminary data.</text>
</comment>
<dbReference type="Proteomes" id="UP001341444">
    <property type="component" value="Unassembled WGS sequence"/>
</dbReference>
<evidence type="ECO:0000313" key="1">
    <source>
        <dbReference type="EMBL" id="MED1202374.1"/>
    </source>
</evidence>
<accession>A0ABU6MD63</accession>
<evidence type="ECO:0000313" key="2">
    <source>
        <dbReference type="Proteomes" id="UP001341444"/>
    </source>
</evidence>
<organism evidence="1 2">
    <name type="scientific">Heyndrickxia acidicola</name>
    <dbReference type="NCBI Taxonomy" id="209389"/>
    <lineage>
        <taxon>Bacteria</taxon>
        <taxon>Bacillati</taxon>
        <taxon>Bacillota</taxon>
        <taxon>Bacilli</taxon>
        <taxon>Bacillales</taxon>
        <taxon>Bacillaceae</taxon>
        <taxon>Heyndrickxia</taxon>
    </lineage>
</organism>
<proteinExistence type="predicted"/>
<protein>
    <recommendedName>
        <fullName evidence="3">Phage protein</fullName>
    </recommendedName>
</protein>
<dbReference type="EMBL" id="JARMAB010000006">
    <property type="protein sequence ID" value="MED1202374.1"/>
    <property type="molecule type" value="Genomic_DNA"/>
</dbReference>
<reference evidence="1 2" key="1">
    <citation type="submission" date="2023-03" db="EMBL/GenBank/DDBJ databases">
        <title>Bacillus Genome Sequencing.</title>
        <authorList>
            <person name="Dunlap C."/>
        </authorList>
    </citation>
    <scope>NUCLEOTIDE SEQUENCE [LARGE SCALE GENOMIC DNA]</scope>
    <source>
        <strain evidence="1 2">B-23453</strain>
    </source>
</reference>